<feature type="domain" description="PFL" evidence="1">
    <location>
        <begin position="1"/>
        <end position="92"/>
    </location>
</feature>
<gene>
    <name evidence="2" type="ORF">Q604_UNBC09086G0001</name>
</gene>
<dbReference type="SUPFAM" id="SSF51998">
    <property type="entry name" value="PFL-like glycyl radical enzymes"/>
    <property type="match status" value="1"/>
</dbReference>
<dbReference type="Pfam" id="PF02901">
    <property type="entry name" value="PFL-like"/>
    <property type="match status" value="1"/>
</dbReference>
<dbReference type="InterPro" id="IPR051215">
    <property type="entry name" value="GRE"/>
</dbReference>
<dbReference type="GO" id="GO:0003824">
    <property type="term" value="F:catalytic activity"/>
    <property type="evidence" value="ECO:0007669"/>
    <property type="project" value="InterPro"/>
</dbReference>
<sequence>KAEGNMTAGDAHLAVNFPLLLEKGLDGLREKVAERRSRINLTVLEDLHGEQFLKAIDIVLVAVSEHIERFAALAREMAATETRESRRDELLT</sequence>
<dbReference type="PANTHER" id="PTHR43641:SF2">
    <property type="entry name" value="DEHYDRATASE YBIW-RELATED"/>
    <property type="match status" value="1"/>
</dbReference>
<organism evidence="2">
    <name type="scientific">human gut metagenome</name>
    <dbReference type="NCBI Taxonomy" id="408170"/>
    <lineage>
        <taxon>unclassified sequences</taxon>
        <taxon>metagenomes</taxon>
        <taxon>organismal metagenomes</taxon>
    </lineage>
</organism>
<reference evidence="2" key="1">
    <citation type="submission" date="2013-12" db="EMBL/GenBank/DDBJ databases">
        <title>A Varibaculum cambriense genome reconstructed from a premature infant gut community with otherwise low bacterial novelty that shifts toward anaerobic metabolism during the third week of life.</title>
        <authorList>
            <person name="Brown C.T."/>
            <person name="Sharon I."/>
            <person name="Thomas B.C."/>
            <person name="Castelle C.J."/>
            <person name="Morowitz M.J."/>
            <person name="Banfield J.F."/>
        </authorList>
    </citation>
    <scope>NUCLEOTIDE SEQUENCE</scope>
</reference>
<evidence type="ECO:0000313" key="2">
    <source>
        <dbReference type="EMBL" id="ETJ36656.1"/>
    </source>
</evidence>
<dbReference type="PROSITE" id="PS51554">
    <property type="entry name" value="PFL"/>
    <property type="match status" value="1"/>
</dbReference>
<dbReference type="EMBL" id="AZMM01009086">
    <property type="protein sequence ID" value="ETJ36656.1"/>
    <property type="molecule type" value="Genomic_DNA"/>
</dbReference>
<dbReference type="Gene3D" id="3.20.70.20">
    <property type="match status" value="1"/>
</dbReference>
<feature type="non-terminal residue" evidence="2">
    <location>
        <position position="92"/>
    </location>
</feature>
<dbReference type="AlphaFoldDB" id="W1Y2J8"/>
<name>W1Y2J8_9ZZZZ</name>
<dbReference type="InterPro" id="IPR004184">
    <property type="entry name" value="PFL_dom"/>
</dbReference>
<feature type="non-terminal residue" evidence="2">
    <location>
        <position position="1"/>
    </location>
</feature>
<dbReference type="GO" id="GO:0005829">
    <property type="term" value="C:cytosol"/>
    <property type="evidence" value="ECO:0007669"/>
    <property type="project" value="TreeGrafter"/>
</dbReference>
<dbReference type="PANTHER" id="PTHR43641">
    <property type="entry name" value="FORMATE ACETYLTRANSFERASE 3-RELATED"/>
    <property type="match status" value="1"/>
</dbReference>
<protein>
    <recommendedName>
        <fullName evidence="1">PFL domain-containing protein</fullName>
    </recommendedName>
</protein>
<comment type="caution">
    <text evidence="2">The sequence shown here is derived from an EMBL/GenBank/DDBJ whole genome shotgun (WGS) entry which is preliminary data.</text>
</comment>
<evidence type="ECO:0000259" key="1">
    <source>
        <dbReference type="PROSITE" id="PS51554"/>
    </source>
</evidence>
<accession>W1Y2J8</accession>
<proteinExistence type="predicted"/>